<organism evidence="2">
    <name type="scientific">Haemophilus parainfluenzae</name>
    <dbReference type="NCBI Taxonomy" id="729"/>
    <lineage>
        <taxon>Bacteria</taxon>
        <taxon>Pseudomonadati</taxon>
        <taxon>Pseudomonadota</taxon>
        <taxon>Gammaproteobacteria</taxon>
        <taxon>Pasteurellales</taxon>
        <taxon>Pasteurellaceae</taxon>
        <taxon>Haemophilus</taxon>
    </lineage>
</organism>
<dbReference type="Gene3D" id="3.90.550.10">
    <property type="entry name" value="Spore Coat Polysaccharide Biosynthesis Protein SpsA, Chain A"/>
    <property type="match status" value="1"/>
</dbReference>
<evidence type="ECO:0000313" key="2">
    <source>
        <dbReference type="EMBL" id="AGO01054.1"/>
    </source>
</evidence>
<evidence type="ECO:0000259" key="1">
    <source>
        <dbReference type="Pfam" id="PF00535"/>
    </source>
</evidence>
<dbReference type="Pfam" id="PF00535">
    <property type="entry name" value="Glycos_transf_2"/>
    <property type="match status" value="1"/>
</dbReference>
<dbReference type="PANTHER" id="PTHR22916">
    <property type="entry name" value="GLYCOSYLTRANSFERASE"/>
    <property type="match status" value="1"/>
</dbReference>
<dbReference type="EMBL" id="KC759394">
    <property type="protein sequence ID" value="AGO01054.1"/>
    <property type="molecule type" value="Genomic_DNA"/>
</dbReference>
<dbReference type="InterPro" id="IPR029044">
    <property type="entry name" value="Nucleotide-diphossugar_trans"/>
</dbReference>
<reference evidence="2" key="2">
    <citation type="submission" date="2013-03" db="EMBL/GenBank/DDBJ databases">
        <authorList>
            <person name="Young R.E.B."/>
            <person name="Hood D.W."/>
        </authorList>
    </citation>
    <scope>NUCLEOTIDE SEQUENCE</scope>
    <source>
        <strain evidence="2">13</strain>
    </source>
</reference>
<dbReference type="InterPro" id="IPR001173">
    <property type="entry name" value="Glyco_trans_2-like"/>
</dbReference>
<feature type="domain" description="Glycosyltransferase 2-like" evidence="1">
    <location>
        <begin position="8"/>
        <end position="138"/>
    </location>
</feature>
<dbReference type="GO" id="GO:0016758">
    <property type="term" value="F:hexosyltransferase activity"/>
    <property type="evidence" value="ECO:0007669"/>
    <property type="project" value="UniProtKB-ARBA"/>
</dbReference>
<dbReference type="PANTHER" id="PTHR22916:SF3">
    <property type="entry name" value="UDP-GLCNAC:BETAGAL BETA-1,3-N-ACETYLGLUCOSAMINYLTRANSFERASE-LIKE PROTEIN 1"/>
    <property type="match status" value="1"/>
</dbReference>
<proteinExistence type="predicted"/>
<accession>R9WMZ3</accession>
<reference evidence="2" key="1">
    <citation type="journal article" date="2013" name="Int. J. Med. Microbiol.">
        <title>Haemophilus parainfluenzae expresses diverse lipopolysaccharide O-antigens using ABC transporter and Wzy polymerase-dependent mechanisms.</title>
        <authorList>
            <person name="Young R.E."/>
            <person name="Twelkmeyer B."/>
            <person name="Vitiazeva V."/>
            <person name="Power P.M."/>
            <person name="Schweda E.K."/>
            <person name="Hood D.W."/>
        </authorList>
    </citation>
    <scope>NUCLEOTIDE SEQUENCE</scope>
    <source>
        <strain evidence="2">13</strain>
    </source>
</reference>
<protein>
    <submittedName>
        <fullName evidence="2">WajA</fullName>
    </submittedName>
</protein>
<gene>
    <name evidence="2" type="primary">wajA</name>
</gene>
<dbReference type="AlphaFoldDB" id="R9WMZ3"/>
<sequence>MNQKILTVSIAAYNVSKYLDEALEPFTNSMYKDELEVLIVDDGSKDDTAEIAKRYEERYPNTFKLVKKENGGWGSTLNKGIEIGTGKYFKQLDGDDYFSHENLDDFILYLKNTNADLIHSPFTTFSDKNGAILRTLSSGWDIPWRKDILISEIPLFCPAMHTVTVKLDILKKNHVTITEKCFYTDVEFVLKVMGFCKTFSYYELPIYYYRLARNGQSMSIEGVRKNWRDHLKMLSVMLDYEKKNITSERTKKIFKERLHWVCEWQYIFFFALNGTKEHKDALIAFDRELKENYPDYYNSIENGAVKFLRKVGFFGYSIVGKIQTLRDKKRKINIFEGV</sequence>
<dbReference type="SUPFAM" id="SSF53448">
    <property type="entry name" value="Nucleotide-diphospho-sugar transferases"/>
    <property type="match status" value="1"/>
</dbReference>
<name>R9WMZ3_HAEPA</name>
<dbReference type="CDD" id="cd00761">
    <property type="entry name" value="Glyco_tranf_GTA_type"/>
    <property type="match status" value="1"/>
</dbReference>